<gene>
    <name evidence="1" type="ORF">BU25DRAFT_405794</name>
</gene>
<keyword evidence="2" id="KW-1185">Reference proteome</keyword>
<proteinExistence type="predicted"/>
<accession>A0ACB6SI51</accession>
<reference evidence="1" key="1">
    <citation type="journal article" date="2020" name="Stud. Mycol.">
        <title>101 Dothideomycetes genomes: a test case for predicting lifestyles and emergence of pathogens.</title>
        <authorList>
            <person name="Haridas S."/>
            <person name="Albert R."/>
            <person name="Binder M."/>
            <person name="Bloem J."/>
            <person name="Labutti K."/>
            <person name="Salamov A."/>
            <person name="Andreopoulos B."/>
            <person name="Baker S."/>
            <person name="Barry K."/>
            <person name="Bills G."/>
            <person name="Bluhm B."/>
            <person name="Cannon C."/>
            <person name="Castanera R."/>
            <person name="Culley D."/>
            <person name="Daum C."/>
            <person name="Ezra D."/>
            <person name="Gonzalez J."/>
            <person name="Henrissat B."/>
            <person name="Kuo A."/>
            <person name="Liang C."/>
            <person name="Lipzen A."/>
            <person name="Lutzoni F."/>
            <person name="Magnuson J."/>
            <person name="Mondo S."/>
            <person name="Nolan M."/>
            <person name="Ohm R."/>
            <person name="Pangilinan J."/>
            <person name="Park H.-J."/>
            <person name="Ramirez L."/>
            <person name="Alfaro M."/>
            <person name="Sun H."/>
            <person name="Tritt A."/>
            <person name="Yoshinaga Y."/>
            <person name="Zwiers L.-H."/>
            <person name="Turgeon B."/>
            <person name="Goodwin S."/>
            <person name="Spatafora J."/>
            <person name="Crous P."/>
            <person name="Grigoriev I."/>
        </authorList>
    </citation>
    <scope>NUCLEOTIDE SEQUENCE</scope>
    <source>
        <strain evidence="1">CBS 525.71</strain>
    </source>
</reference>
<organism evidence="1 2">
    <name type="scientific">Macroventuria anomochaeta</name>
    <dbReference type="NCBI Taxonomy" id="301207"/>
    <lineage>
        <taxon>Eukaryota</taxon>
        <taxon>Fungi</taxon>
        <taxon>Dikarya</taxon>
        <taxon>Ascomycota</taxon>
        <taxon>Pezizomycotina</taxon>
        <taxon>Dothideomycetes</taxon>
        <taxon>Pleosporomycetidae</taxon>
        <taxon>Pleosporales</taxon>
        <taxon>Pleosporineae</taxon>
        <taxon>Didymellaceae</taxon>
        <taxon>Macroventuria</taxon>
    </lineage>
</organism>
<name>A0ACB6SI51_9PLEO</name>
<evidence type="ECO:0000313" key="2">
    <source>
        <dbReference type="Proteomes" id="UP000799754"/>
    </source>
</evidence>
<dbReference type="Proteomes" id="UP000799754">
    <property type="component" value="Unassembled WGS sequence"/>
</dbReference>
<evidence type="ECO:0000313" key="1">
    <source>
        <dbReference type="EMBL" id="KAF2633965.1"/>
    </source>
</evidence>
<dbReference type="EMBL" id="MU006701">
    <property type="protein sequence ID" value="KAF2633965.1"/>
    <property type="molecule type" value="Genomic_DNA"/>
</dbReference>
<comment type="caution">
    <text evidence="1">The sequence shown here is derived from an EMBL/GenBank/DDBJ whole genome shotgun (WGS) entry which is preliminary data.</text>
</comment>
<sequence length="52" mass="5798">MFYSGPPSDPVSSCQPLCKRVAFPLTALVKPFLQPHRCRPLKISTPLKTTQN</sequence>
<protein>
    <submittedName>
        <fullName evidence="1">Uncharacterized protein</fullName>
    </submittedName>
</protein>